<proteinExistence type="predicted"/>
<name>A0A7I8V4E8_9ANNE</name>
<evidence type="ECO:0000256" key="1">
    <source>
        <dbReference type="SAM" id="MobiDB-lite"/>
    </source>
</evidence>
<reference evidence="2 3" key="1">
    <citation type="submission" date="2020-08" db="EMBL/GenBank/DDBJ databases">
        <authorList>
            <person name="Hejnol A."/>
        </authorList>
    </citation>
    <scope>NUCLEOTIDE SEQUENCE [LARGE SCALE GENOMIC DNA]</scope>
</reference>
<evidence type="ECO:0000313" key="3">
    <source>
        <dbReference type="Proteomes" id="UP000549394"/>
    </source>
</evidence>
<sequence length="121" mass="13670">MDEMIAADLTLYTNPLNSALADIGIKKPDKNDEKENEKTDIVAADLTQYDSPLADIEKGFKRNDKQEKVDETPKETINETEQEELNPTTKSTPNLRLTPNKGSNPKLRRQSEGTKVKKVRK</sequence>
<feature type="compositionally biased region" description="Polar residues" evidence="1">
    <location>
        <begin position="85"/>
        <end position="103"/>
    </location>
</feature>
<accession>A0A7I8V4E8</accession>
<protein>
    <submittedName>
        <fullName evidence="2">DgyrCDS422</fullName>
    </submittedName>
</protein>
<feature type="compositionally biased region" description="Basic and acidic residues" evidence="1">
    <location>
        <begin position="55"/>
        <end position="77"/>
    </location>
</feature>
<gene>
    <name evidence="2" type="ORF">DGYR_LOCUS415</name>
</gene>
<feature type="region of interest" description="Disordered" evidence="1">
    <location>
        <begin position="21"/>
        <end position="40"/>
    </location>
</feature>
<feature type="compositionally biased region" description="Basic and acidic residues" evidence="1">
    <location>
        <begin position="24"/>
        <end position="40"/>
    </location>
</feature>
<dbReference type="Proteomes" id="UP000549394">
    <property type="component" value="Unassembled WGS sequence"/>
</dbReference>
<dbReference type="EMBL" id="CAJFCJ010000001">
    <property type="protein sequence ID" value="CAD5111074.1"/>
    <property type="molecule type" value="Genomic_DNA"/>
</dbReference>
<organism evidence="2 3">
    <name type="scientific">Dimorphilus gyrociliatus</name>
    <dbReference type="NCBI Taxonomy" id="2664684"/>
    <lineage>
        <taxon>Eukaryota</taxon>
        <taxon>Metazoa</taxon>
        <taxon>Spiralia</taxon>
        <taxon>Lophotrochozoa</taxon>
        <taxon>Annelida</taxon>
        <taxon>Polychaeta</taxon>
        <taxon>Polychaeta incertae sedis</taxon>
        <taxon>Dinophilidae</taxon>
        <taxon>Dimorphilus</taxon>
    </lineage>
</organism>
<keyword evidence="3" id="KW-1185">Reference proteome</keyword>
<dbReference type="AlphaFoldDB" id="A0A7I8V4E8"/>
<comment type="caution">
    <text evidence="2">The sequence shown here is derived from an EMBL/GenBank/DDBJ whole genome shotgun (WGS) entry which is preliminary data.</text>
</comment>
<evidence type="ECO:0000313" key="2">
    <source>
        <dbReference type="EMBL" id="CAD5111074.1"/>
    </source>
</evidence>
<feature type="region of interest" description="Disordered" evidence="1">
    <location>
        <begin position="55"/>
        <end position="121"/>
    </location>
</feature>